<name>A0A2Z4LY33_9FLAO</name>
<keyword evidence="3" id="KW-1185">Reference proteome</keyword>
<gene>
    <name evidence="2" type="ORF">HME9304_03259</name>
</gene>
<dbReference type="KEGG" id="spon:HME9304_03259"/>
<dbReference type="AlphaFoldDB" id="A0A2Z4LY33"/>
<keyword evidence="1" id="KW-0472">Membrane</keyword>
<accession>A0A2Z4LY33</accession>
<reference evidence="2 3" key="1">
    <citation type="submission" date="2018-06" db="EMBL/GenBank/DDBJ databases">
        <title>Spongiibacterium sp. HME9304 Genome sequencing and assembly.</title>
        <authorList>
            <person name="Kang H."/>
            <person name="Kim H."/>
            <person name="Joh K."/>
        </authorList>
    </citation>
    <scope>NUCLEOTIDE SEQUENCE [LARGE SCALE GENOMIC DNA]</scope>
    <source>
        <strain evidence="2 3">HME9304</strain>
    </source>
</reference>
<protein>
    <submittedName>
        <fullName evidence="2">Uncharacterized protein</fullName>
    </submittedName>
</protein>
<feature type="transmembrane region" description="Helical" evidence="1">
    <location>
        <begin position="15"/>
        <end position="37"/>
    </location>
</feature>
<organism evidence="2 3">
    <name type="scientific">Flagellimonas maritima</name>
    <dbReference type="NCBI Taxonomy" id="1383885"/>
    <lineage>
        <taxon>Bacteria</taxon>
        <taxon>Pseudomonadati</taxon>
        <taxon>Bacteroidota</taxon>
        <taxon>Flavobacteriia</taxon>
        <taxon>Flavobacteriales</taxon>
        <taxon>Flavobacteriaceae</taxon>
        <taxon>Flagellimonas</taxon>
    </lineage>
</organism>
<keyword evidence="1" id="KW-0812">Transmembrane</keyword>
<dbReference type="EMBL" id="CP030104">
    <property type="protein sequence ID" value="AWX46227.1"/>
    <property type="molecule type" value="Genomic_DNA"/>
</dbReference>
<sequence>MNDLIRADLFDLNKWYIVILSCYAYSNLSVKIQYILYKNPLDLKENSTNFVINC</sequence>
<keyword evidence="1" id="KW-1133">Transmembrane helix</keyword>
<evidence type="ECO:0000313" key="3">
    <source>
        <dbReference type="Proteomes" id="UP000248536"/>
    </source>
</evidence>
<dbReference type="Proteomes" id="UP000248536">
    <property type="component" value="Chromosome"/>
</dbReference>
<evidence type="ECO:0000313" key="2">
    <source>
        <dbReference type="EMBL" id="AWX46227.1"/>
    </source>
</evidence>
<proteinExistence type="predicted"/>
<evidence type="ECO:0000256" key="1">
    <source>
        <dbReference type="SAM" id="Phobius"/>
    </source>
</evidence>